<evidence type="ECO:0000256" key="4">
    <source>
        <dbReference type="ARBA" id="ARBA00022692"/>
    </source>
</evidence>
<comment type="subcellular location">
    <subcellularLocation>
        <location evidence="1">Cell membrane</location>
        <topology evidence="1">Multi-pass membrane protein</topology>
    </subcellularLocation>
</comment>
<feature type="transmembrane region" description="Helical" evidence="7">
    <location>
        <begin position="139"/>
        <end position="160"/>
    </location>
</feature>
<dbReference type="InterPro" id="IPR052518">
    <property type="entry name" value="CHR_Transporter"/>
</dbReference>
<gene>
    <name evidence="8" type="ORF">ACFQWB_09225</name>
</gene>
<evidence type="ECO:0000256" key="2">
    <source>
        <dbReference type="ARBA" id="ARBA00005262"/>
    </source>
</evidence>
<feature type="transmembrane region" description="Helical" evidence="7">
    <location>
        <begin position="111"/>
        <end position="133"/>
    </location>
</feature>
<dbReference type="PANTHER" id="PTHR43663:SF1">
    <property type="entry name" value="CHROMATE TRANSPORTER"/>
    <property type="match status" value="1"/>
</dbReference>
<sequence>MIHWLLFWTFLRIGFVSFGGGYALLPLIRQEAVERHGWLTAGEFTDLVGVAALSPGPLATNGAIAVGYAQAGWTGAAAAAAGMVLPSLLLMLLAGAFYYRLRQHALVSSALYGLRAVTTGLIAYAAIAFAGQIGLTPAFSWQMFVQIAIFAGSLCALLIFRIHPIYVILVSGLFGVAVYG</sequence>
<evidence type="ECO:0000256" key="3">
    <source>
        <dbReference type="ARBA" id="ARBA00022475"/>
    </source>
</evidence>
<evidence type="ECO:0000313" key="8">
    <source>
        <dbReference type="EMBL" id="MFC7750108.1"/>
    </source>
</evidence>
<comment type="caution">
    <text evidence="8">The sequence shown here is derived from an EMBL/GenBank/DDBJ whole genome shotgun (WGS) entry which is preliminary data.</text>
</comment>
<reference evidence="9" key="1">
    <citation type="journal article" date="2019" name="Int. J. Syst. Evol. Microbiol.">
        <title>The Global Catalogue of Microorganisms (GCM) 10K type strain sequencing project: providing services to taxonomists for standard genome sequencing and annotation.</title>
        <authorList>
            <consortium name="The Broad Institute Genomics Platform"/>
            <consortium name="The Broad Institute Genome Sequencing Center for Infectious Disease"/>
            <person name="Wu L."/>
            <person name="Ma J."/>
        </authorList>
    </citation>
    <scope>NUCLEOTIDE SEQUENCE [LARGE SCALE GENOMIC DNA]</scope>
    <source>
        <strain evidence="9">JCM 18657</strain>
    </source>
</reference>
<proteinExistence type="inferred from homology"/>
<evidence type="ECO:0000256" key="5">
    <source>
        <dbReference type="ARBA" id="ARBA00022989"/>
    </source>
</evidence>
<keyword evidence="3" id="KW-1003">Cell membrane</keyword>
<protein>
    <submittedName>
        <fullName evidence="8">Chromate transporter</fullName>
    </submittedName>
</protein>
<accession>A0ABW2V4D7</accession>
<evidence type="ECO:0000256" key="1">
    <source>
        <dbReference type="ARBA" id="ARBA00004651"/>
    </source>
</evidence>
<dbReference type="EMBL" id="JBHTGQ010000019">
    <property type="protein sequence ID" value="MFC7750108.1"/>
    <property type="molecule type" value="Genomic_DNA"/>
</dbReference>
<feature type="transmembrane region" description="Helical" evidence="7">
    <location>
        <begin position="6"/>
        <end position="25"/>
    </location>
</feature>
<feature type="transmembrane region" description="Helical" evidence="7">
    <location>
        <begin position="76"/>
        <end position="99"/>
    </location>
</feature>
<name>A0ABW2V4D7_9BACL</name>
<keyword evidence="9" id="KW-1185">Reference proteome</keyword>
<dbReference type="Proteomes" id="UP001596528">
    <property type="component" value="Unassembled WGS sequence"/>
</dbReference>
<dbReference type="InterPro" id="IPR003370">
    <property type="entry name" value="Chromate_transpt"/>
</dbReference>
<dbReference type="Pfam" id="PF02417">
    <property type="entry name" value="Chromate_transp"/>
    <property type="match status" value="1"/>
</dbReference>
<dbReference type="RefSeq" id="WP_138790229.1">
    <property type="nucleotide sequence ID" value="NZ_JBHTGQ010000019.1"/>
</dbReference>
<organism evidence="8 9">
    <name type="scientific">Paenibacillus thermoaerophilus</name>
    <dbReference type="NCBI Taxonomy" id="1215385"/>
    <lineage>
        <taxon>Bacteria</taxon>
        <taxon>Bacillati</taxon>
        <taxon>Bacillota</taxon>
        <taxon>Bacilli</taxon>
        <taxon>Bacillales</taxon>
        <taxon>Paenibacillaceae</taxon>
        <taxon>Paenibacillus</taxon>
    </lineage>
</organism>
<evidence type="ECO:0000256" key="7">
    <source>
        <dbReference type="SAM" id="Phobius"/>
    </source>
</evidence>
<keyword evidence="4 7" id="KW-0812">Transmembrane</keyword>
<evidence type="ECO:0000313" key="9">
    <source>
        <dbReference type="Proteomes" id="UP001596528"/>
    </source>
</evidence>
<evidence type="ECO:0000256" key="6">
    <source>
        <dbReference type="ARBA" id="ARBA00023136"/>
    </source>
</evidence>
<dbReference type="PANTHER" id="PTHR43663">
    <property type="entry name" value="CHROMATE TRANSPORT PROTEIN-RELATED"/>
    <property type="match status" value="1"/>
</dbReference>
<keyword evidence="6 7" id="KW-0472">Membrane</keyword>
<keyword evidence="5 7" id="KW-1133">Transmembrane helix</keyword>
<comment type="similarity">
    <text evidence="2">Belongs to the chromate ion transporter (CHR) (TC 2.A.51) family.</text>
</comment>